<dbReference type="Gene3D" id="2.60.40.420">
    <property type="entry name" value="Cupredoxins - blue copper proteins"/>
    <property type="match status" value="1"/>
</dbReference>
<evidence type="ECO:0000256" key="8">
    <source>
        <dbReference type="ARBA" id="ARBA00022824"/>
    </source>
</evidence>
<dbReference type="SUPFAM" id="SSF52540">
    <property type="entry name" value="P-loop containing nucleoside triphosphate hydrolases"/>
    <property type="match status" value="1"/>
</dbReference>
<keyword evidence="11" id="KW-1015">Disulfide bond</keyword>
<dbReference type="GO" id="GO:0005525">
    <property type="term" value="F:GTP binding"/>
    <property type="evidence" value="ECO:0007669"/>
    <property type="project" value="UniProtKB-KW"/>
</dbReference>
<name>A0AAP0MJD7_9ROSI</name>
<dbReference type="PROSITE" id="PS51485">
    <property type="entry name" value="PHYTOCYANIN"/>
    <property type="match status" value="1"/>
</dbReference>
<keyword evidence="5" id="KW-0336">GPI-anchor</keyword>
<evidence type="ECO:0000256" key="2">
    <source>
        <dbReference type="ARBA" id="ARBA00004609"/>
    </source>
</evidence>
<feature type="chain" id="PRO_5042936745" description="Phytocyanin domain-containing protein" evidence="16">
    <location>
        <begin position="23"/>
        <end position="346"/>
    </location>
</feature>
<dbReference type="AlphaFoldDB" id="A0AAP0MJD7"/>
<comment type="similarity">
    <text evidence="15">Belongs to the early nodulin-like (ENODL) family.</text>
</comment>
<evidence type="ECO:0000256" key="13">
    <source>
        <dbReference type="ARBA" id="ARBA00023180"/>
    </source>
</evidence>
<accession>A0AAP0MJD7</accession>
<sequence>MASSRFFITILALTCFLFTSEAKEILVGGKENSWSIPPSPDFLNLWAEKTRFRIGDSLIFKFDGKTDSVLQVTRDDYNSCNKSKPIKEYKDGNTKIELSRSGAHYFISGTDGNCEKGEKLFVVVMSNKFKSSNAPASAPAPAPNQNSAAGDEFKLGFMGVAYWLLQHKVSVMMAACDTFRSGAVEQLRTHARRLQVPIFEKGYEKDPAIVAKEAIQEATRNGSDVVLVDTAGRMQDNEPLMRALSKLIYLNNPDLVLFVGEALVGNDAVDQLSKFNQKLADLSSSPNPQLIDGILLTKFDTIDDKVGAALSMVYVSGAPVMFVGCGQSYTDLKKLNVKSIVKTLLK</sequence>
<evidence type="ECO:0000256" key="6">
    <source>
        <dbReference type="ARBA" id="ARBA00022729"/>
    </source>
</evidence>
<dbReference type="InterPro" id="IPR000897">
    <property type="entry name" value="SRP54_GTPase_dom"/>
</dbReference>
<evidence type="ECO:0000256" key="1">
    <source>
        <dbReference type="ARBA" id="ARBA00004397"/>
    </source>
</evidence>
<dbReference type="CDD" id="cd11019">
    <property type="entry name" value="OsENODL1_like"/>
    <property type="match status" value="1"/>
</dbReference>
<keyword evidence="14" id="KW-0449">Lipoprotein</keyword>
<keyword evidence="7" id="KW-0547">Nucleotide-binding</keyword>
<dbReference type="CDD" id="cd17876">
    <property type="entry name" value="SRalpha_C"/>
    <property type="match status" value="1"/>
</dbReference>
<dbReference type="GO" id="GO:0098552">
    <property type="term" value="C:side of membrane"/>
    <property type="evidence" value="ECO:0007669"/>
    <property type="project" value="UniProtKB-KW"/>
</dbReference>
<evidence type="ECO:0000313" key="19">
    <source>
        <dbReference type="Proteomes" id="UP001428341"/>
    </source>
</evidence>
<comment type="similarity">
    <text evidence="3">Belongs to the GTP-binding SRP family.</text>
</comment>
<dbReference type="Pfam" id="PF00448">
    <property type="entry name" value="SRP54"/>
    <property type="match status" value="1"/>
</dbReference>
<organism evidence="18 19">
    <name type="scientific">Citrus x changshan-huyou</name>
    <dbReference type="NCBI Taxonomy" id="2935761"/>
    <lineage>
        <taxon>Eukaryota</taxon>
        <taxon>Viridiplantae</taxon>
        <taxon>Streptophyta</taxon>
        <taxon>Embryophyta</taxon>
        <taxon>Tracheophyta</taxon>
        <taxon>Spermatophyta</taxon>
        <taxon>Magnoliopsida</taxon>
        <taxon>eudicotyledons</taxon>
        <taxon>Gunneridae</taxon>
        <taxon>Pentapetalae</taxon>
        <taxon>rosids</taxon>
        <taxon>malvids</taxon>
        <taxon>Sapindales</taxon>
        <taxon>Rutaceae</taxon>
        <taxon>Aurantioideae</taxon>
        <taxon>Citrus</taxon>
    </lineage>
</organism>
<keyword evidence="8" id="KW-0256">Endoplasmic reticulum</keyword>
<evidence type="ECO:0000313" key="18">
    <source>
        <dbReference type="EMBL" id="KAK9210593.1"/>
    </source>
</evidence>
<dbReference type="GO" id="GO:0005047">
    <property type="term" value="F:signal recognition particle binding"/>
    <property type="evidence" value="ECO:0007669"/>
    <property type="project" value="TreeGrafter"/>
</dbReference>
<evidence type="ECO:0000256" key="16">
    <source>
        <dbReference type="SAM" id="SignalP"/>
    </source>
</evidence>
<evidence type="ECO:0000256" key="14">
    <source>
        <dbReference type="ARBA" id="ARBA00023288"/>
    </source>
</evidence>
<dbReference type="SMART" id="SM00962">
    <property type="entry name" value="SRP54"/>
    <property type="match status" value="1"/>
</dbReference>
<evidence type="ECO:0000256" key="7">
    <source>
        <dbReference type="ARBA" id="ARBA00022741"/>
    </source>
</evidence>
<keyword evidence="19" id="KW-1185">Reference proteome</keyword>
<reference evidence="18 19" key="1">
    <citation type="submission" date="2024-05" db="EMBL/GenBank/DDBJ databases">
        <title>Haplotype-resolved chromosome-level genome assembly of Huyou (Citrus changshanensis).</title>
        <authorList>
            <person name="Miao C."/>
            <person name="Chen W."/>
            <person name="Wu Y."/>
            <person name="Wang L."/>
            <person name="Zhao S."/>
            <person name="Grierson D."/>
            <person name="Xu C."/>
            <person name="Chen K."/>
        </authorList>
    </citation>
    <scope>NUCLEOTIDE SEQUENCE [LARGE SCALE GENOMIC DNA]</scope>
    <source>
        <strain evidence="18">01-14</strain>
        <tissue evidence="18">Leaf</tissue>
    </source>
</reference>
<evidence type="ECO:0000256" key="4">
    <source>
        <dbReference type="ARBA" id="ARBA00022475"/>
    </source>
</evidence>
<evidence type="ECO:0000256" key="11">
    <source>
        <dbReference type="ARBA" id="ARBA00023157"/>
    </source>
</evidence>
<evidence type="ECO:0000256" key="12">
    <source>
        <dbReference type="ARBA" id="ARBA00023170"/>
    </source>
</evidence>
<evidence type="ECO:0000259" key="17">
    <source>
        <dbReference type="PROSITE" id="PS51485"/>
    </source>
</evidence>
<dbReference type="FunFam" id="3.40.50.300:FF:000188">
    <property type="entry name" value="signal recognition particle receptor subunit alpha"/>
    <property type="match status" value="1"/>
</dbReference>
<keyword evidence="9" id="KW-0342">GTP-binding</keyword>
<dbReference type="InterPro" id="IPR003245">
    <property type="entry name" value="Phytocyanin_dom"/>
</dbReference>
<keyword evidence="13" id="KW-0325">Glycoprotein</keyword>
<protein>
    <recommendedName>
        <fullName evidence="17">Phytocyanin domain-containing protein</fullName>
    </recommendedName>
</protein>
<keyword evidence="4" id="KW-1003">Cell membrane</keyword>
<dbReference type="InterPro" id="IPR041846">
    <property type="entry name" value="ENL_dom"/>
</dbReference>
<dbReference type="GO" id="GO:0006614">
    <property type="term" value="P:SRP-dependent cotranslational protein targeting to membrane"/>
    <property type="evidence" value="ECO:0007669"/>
    <property type="project" value="InterPro"/>
</dbReference>
<dbReference type="GO" id="GO:0005886">
    <property type="term" value="C:plasma membrane"/>
    <property type="evidence" value="ECO:0007669"/>
    <property type="project" value="UniProtKB-SubCell"/>
</dbReference>
<dbReference type="Proteomes" id="UP001428341">
    <property type="component" value="Unassembled WGS sequence"/>
</dbReference>
<evidence type="ECO:0000256" key="15">
    <source>
        <dbReference type="ARBA" id="ARBA00035011"/>
    </source>
</evidence>
<dbReference type="InterPro" id="IPR008972">
    <property type="entry name" value="Cupredoxin"/>
</dbReference>
<feature type="signal peptide" evidence="16">
    <location>
        <begin position="1"/>
        <end position="22"/>
    </location>
</feature>
<keyword evidence="12" id="KW-0675">Receptor</keyword>
<dbReference type="GO" id="GO:0005789">
    <property type="term" value="C:endoplasmic reticulum membrane"/>
    <property type="evidence" value="ECO:0007669"/>
    <property type="project" value="UniProtKB-SubCell"/>
</dbReference>
<comment type="caution">
    <text evidence="18">The sequence shown here is derived from an EMBL/GenBank/DDBJ whole genome shotgun (WGS) entry which is preliminary data.</text>
</comment>
<comment type="subcellular location">
    <subcellularLocation>
        <location evidence="2">Cell membrane</location>
        <topology evidence="2">Lipid-anchor</topology>
        <topology evidence="2">GPI-anchor</topology>
    </subcellularLocation>
    <subcellularLocation>
        <location evidence="1">Endoplasmic reticulum membrane</location>
        <topology evidence="1">Peripheral membrane protein</topology>
        <orientation evidence="1">Cytoplasmic side</orientation>
    </subcellularLocation>
</comment>
<dbReference type="PROSITE" id="PS00300">
    <property type="entry name" value="SRP54"/>
    <property type="match status" value="1"/>
</dbReference>
<keyword evidence="6 16" id="KW-0732">Signal</keyword>
<keyword evidence="10" id="KW-0472">Membrane</keyword>
<dbReference type="FunFam" id="2.60.40.420:FF:000010">
    <property type="entry name" value="Early nodulin-like protein 1"/>
    <property type="match status" value="1"/>
</dbReference>
<evidence type="ECO:0000256" key="10">
    <source>
        <dbReference type="ARBA" id="ARBA00023136"/>
    </source>
</evidence>
<proteinExistence type="inferred from homology"/>
<feature type="domain" description="Phytocyanin" evidence="17">
    <location>
        <begin position="23"/>
        <end position="126"/>
    </location>
</feature>
<dbReference type="GO" id="GO:0009055">
    <property type="term" value="F:electron transfer activity"/>
    <property type="evidence" value="ECO:0007669"/>
    <property type="project" value="InterPro"/>
</dbReference>
<dbReference type="PANTHER" id="PTHR43134">
    <property type="entry name" value="SIGNAL RECOGNITION PARTICLE RECEPTOR SUBUNIT ALPHA"/>
    <property type="match status" value="1"/>
</dbReference>
<dbReference type="SUPFAM" id="SSF49503">
    <property type="entry name" value="Cupredoxins"/>
    <property type="match status" value="1"/>
</dbReference>
<dbReference type="InterPro" id="IPR027417">
    <property type="entry name" value="P-loop_NTPase"/>
</dbReference>
<dbReference type="PANTHER" id="PTHR43134:SF1">
    <property type="entry name" value="SIGNAL RECOGNITION PARTICLE RECEPTOR SUBUNIT ALPHA"/>
    <property type="match status" value="1"/>
</dbReference>
<evidence type="ECO:0000256" key="3">
    <source>
        <dbReference type="ARBA" id="ARBA00008531"/>
    </source>
</evidence>
<dbReference type="Pfam" id="PF02298">
    <property type="entry name" value="Cu_bind_like"/>
    <property type="match status" value="1"/>
</dbReference>
<dbReference type="GO" id="GO:0003924">
    <property type="term" value="F:GTPase activity"/>
    <property type="evidence" value="ECO:0007669"/>
    <property type="project" value="TreeGrafter"/>
</dbReference>
<dbReference type="Gene3D" id="3.40.50.300">
    <property type="entry name" value="P-loop containing nucleotide triphosphate hydrolases"/>
    <property type="match status" value="1"/>
</dbReference>
<evidence type="ECO:0000256" key="5">
    <source>
        <dbReference type="ARBA" id="ARBA00022622"/>
    </source>
</evidence>
<gene>
    <name evidence="18" type="ORF">WN944_002964</name>
</gene>
<dbReference type="EMBL" id="JBCGBO010000004">
    <property type="protein sequence ID" value="KAK9210593.1"/>
    <property type="molecule type" value="Genomic_DNA"/>
</dbReference>
<evidence type="ECO:0000256" key="9">
    <source>
        <dbReference type="ARBA" id="ARBA00023134"/>
    </source>
</evidence>